<organism evidence="2 3">
    <name type="scientific">Pandoraea fibrosis</name>
    <dbReference type="NCBI Taxonomy" id="1891094"/>
    <lineage>
        <taxon>Bacteria</taxon>
        <taxon>Pseudomonadati</taxon>
        <taxon>Pseudomonadota</taxon>
        <taxon>Betaproteobacteria</taxon>
        <taxon>Burkholderiales</taxon>
        <taxon>Burkholderiaceae</taxon>
        <taxon>Pandoraea</taxon>
    </lineage>
</organism>
<protein>
    <recommendedName>
        <fullName evidence="1">Transposase Tn5 dimerisation domain-containing protein</fullName>
    </recommendedName>
</protein>
<dbReference type="Pfam" id="PF02281">
    <property type="entry name" value="Dimer_Tnp_Tn5"/>
    <property type="match status" value="1"/>
</dbReference>
<accession>A0A5E4WBL3</accession>
<dbReference type="Gene3D" id="1.10.740.10">
    <property type="entry name" value="Transferase Inhibitor Protein From Tn5, Chain"/>
    <property type="match status" value="1"/>
</dbReference>
<evidence type="ECO:0000313" key="3">
    <source>
        <dbReference type="Proteomes" id="UP000382577"/>
    </source>
</evidence>
<sequence>MIARLGGFLRRKGDDEPGAKAIWLGLKEVQVAAGTLQKLRVGGHAGNCESADGPDPRHFIGKLARSTDATYQRIFSFPRTFSRSSVPK</sequence>
<name>A0A5E4WBL3_9BURK</name>
<dbReference type="AlphaFoldDB" id="A0A5E4WBL3"/>
<evidence type="ECO:0000313" key="2">
    <source>
        <dbReference type="EMBL" id="VVE21801.1"/>
    </source>
</evidence>
<feature type="domain" description="Transposase Tn5 dimerisation" evidence="1">
    <location>
        <begin position="1"/>
        <end position="33"/>
    </location>
</feature>
<proteinExistence type="predicted"/>
<dbReference type="InterPro" id="IPR003201">
    <property type="entry name" value="Transposase_Tn5"/>
</dbReference>
<dbReference type="Proteomes" id="UP000382577">
    <property type="component" value="Unassembled WGS sequence"/>
</dbReference>
<dbReference type="EMBL" id="CABPRW010000007">
    <property type="protein sequence ID" value="VVE21801.1"/>
    <property type="molecule type" value="Genomic_DNA"/>
</dbReference>
<gene>
    <name evidence="2" type="ORF">PFI31113_03149</name>
</gene>
<reference evidence="2 3" key="1">
    <citation type="submission" date="2019-08" db="EMBL/GenBank/DDBJ databases">
        <authorList>
            <person name="Peeters C."/>
        </authorList>
    </citation>
    <scope>NUCLEOTIDE SEQUENCE [LARGE SCALE GENOMIC DNA]</scope>
    <source>
        <strain evidence="2 3">LMG 31113</strain>
    </source>
</reference>
<evidence type="ECO:0000259" key="1">
    <source>
        <dbReference type="Pfam" id="PF02281"/>
    </source>
</evidence>
<dbReference type="InterPro" id="IPR014737">
    <property type="entry name" value="Transposase_Tn5-like_C"/>
</dbReference>